<evidence type="ECO:0000313" key="1">
    <source>
        <dbReference type="EMBL" id="SNS17379.1"/>
    </source>
</evidence>
<sequence>MALAGNPALPAALVDRLIGLADEDLAQTLAGRSDLTVEQIRRLVGRCKGAAVMLAYDGRLSAEDLEAAFGLGEEPDSPDSTYARLALLDEGRGRPEWARRLAAEPGSEIRQKLAACPGLPLDVCEVLAADPDLEVVAELAAHVTDPVLLARLAGHRHADVRIMVAANRAAPPELLAALIANDPPPEVCRVCDQRPVPFVHGSDCALPDCALLPGDACDGSHESAIHRLRCLAVDNPATSTSSLAKIADRPEKELRWGLAERPDLPPEVAERLAGDSTSGVRHSLAENPGLPVELMRRLADDQTHEVRRRLAYNPGLPLDVLDRLAATTRIGPALLPRIAAATAEEVRRLATSDIPEVRMLLATRRDLPADVRDGLAADPDAKVVAAVAGHPGLSGSLLAGMVAVHGVRVKSNVAANPEAPSDLLLDLAREQPRVPKALREIARHPNACAEALEHCLADETGERARPIAAAHPALSPDRVAELLADPNPQVAESAAGNPSLPRAEMIRLIEQVSARGR</sequence>
<accession>A0A239CBP3</accession>
<evidence type="ECO:0008006" key="3">
    <source>
        <dbReference type="Google" id="ProtNLM"/>
    </source>
</evidence>
<dbReference type="Proteomes" id="UP000198415">
    <property type="component" value="Unassembled WGS sequence"/>
</dbReference>
<gene>
    <name evidence="1" type="ORF">SAMN06264365_11181</name>
</gene>
<dbReference type="EMBL" id="FZNR01000011">
    <property type="protein sequence ID" value="SNS17379.1"/>
    <property type="molecule type" value="Genomic_DNA"/>
</dbReference>
<organism evidence="1 2">
    <name type="scientific">Actinoplanes regularis</name>
    <dbReference type="NCBI Taxonomy" id="52697"/>
    <lineage>
        <taxon>Bacteria</taxon>
        <taxon>Bacillati</taxon>
        <taxon>Actinomycetota</taxon>
        <taxon>Actinomycetes</taxon>
        <taxon>Micromonosporales</taxon>
        <taxon>Micromonosporaceae</taxon>
        <taxon>Actinoplanes</taxon>
    </lineage>
</organism>
<dbReference type="Gene3D" id="1.25.10.10">
    <property type="entry name" value="Leucine-rich Repeat Variant"/>
    <property type="match status" value="3"/>
</dbReference>
<dbReference type="InterPro" id="IPR011989">
    <property type="entry name" value="ARM-like"/>
</dbReference>
<dbReference type="AlphaFoldDB" id="A0A239CBP3"/>
<reference evidence="1 2" key="1">
    <citation type="submission" date="2017-06" db="EMBL/GenBank/DDBJ databases">
        <authorList>
            <person name="Kim H.J."/>
            <person name="Triplett B.A."/>
        </authorList>
    </citation>
    <scope>NUCLEOTIDE SEQUENCE [LARGE SCALE GENOMIC DNA]</scope>
    <source>
        <strain evidence="1 2">DSM 43151</strain>
    </source>
</reference>
<name>A0A239CBP3_9ACTN</name>
<protein>
    <recommendedName>
        <fullName evidence="3">Leucine rich repeat variant</fullName>
    </recommendedName>
</protein>
<proteinExistence type="predicted"/>
<keyword evidence="2" id="KW-1185">Reference proteome</keyword>
<evidence type="ECO:0000313" key="2">
    <source>
        <dbReference type="Proteomes" id="UP000198415"/>
    </source>
</evidence>